<accession>A0ABY4AWW6</accession>
<dbReference type="EMBL" id="CP094533">
    <property type="protein sequence ID" value="UOE27702.1"/>
    <property type="molecule type" value="Genomic_DNA"/>
</dbReference>
<proteinExistence type="predicted"/>
<feature type="region of interest" description="Disordered" evidence="1">
    <location>
        <begin position="1"/>
        <end position="22"/>
    </location>
</feature>
<sequence length="85" mass="9223">MTNRTMSLESDPEAGPAPARAVDERCPRCDSHAVHVILYGPLDLEVEAAADPDTGLDGFTFDDAPIFDCRECGFEWGLAVRELLG</sequence>
<dbReference type="Proteomes" id="UP000831304">
    <property type="component" value="Chromosome"/>
</dbReference>
<evidence type="ECO:0000256" key="1">
    <source>
        <dbReference type="SAM" id="MobiDB-lite"/>
    </source>
</evidence>
<keyword evidence="3" id="KW-1185">Reference proteome</keyword>
<evidence type="ECO:0000313" key="3">
    <source>
        <dbReference type="Proteomes" id="UP000831304"/>
    </source>
</evidence>
<name>A0ABY4AWW6_9MICO</name>
<evidence type="ECO:0000313" key="2">
    <source>
        <dbReference type="EMBL" id="UOE27702.1"/>
    </source>
</evidence>
<dbReference type="RefSeq" id="WP_243570526.1">
    <property type="nucleotide sequence ID" value="NZ_BAAARD010000001.1"/>
</dbReference>
<organism evidence="2 3">
    <name type="scientific">Agromyces soli</name>
    <dbReference type="NCBI Taxonomy" id="659012"/>
    <lineage>
        <taxon>Bacteria</taxon>
        <taxon>Bacillati</taxon>
        <taxon>Actinomycetota</taxon>
        <taxon>Actinomycetes</taxon>
        <taxon>Micrococcales</taxon>
        <taxon>Microbacteriaceae</taxon>
        <taxon>Agromyces</taxon>
    </lineage>
</organism>
<reference evidence="2 3" key="1">
    <citation type="submission" date="2022-03" db="EMBL/GenBank/DDBJ databases">
        <title>Agromyces sp. isolated from the gut of P. brevitarsis seulensis larvae.</title>
        <authorList>
            <person name="Won M."/>
            <person name="Kwon S.-W."/>
        </authorList>
    </citation>
    <scope>NUCLEOTIDE SEQUENCE [LARGE SCALE GENOMIC DNA]</scope>
    <source>
        <strain evidence="2 3">KACC 16215</strain>
    </source>
</reference>
<evidence type="ECO:0008006" key="4">
    <source>
        <dbReference type="Google" id="ProtNLM"/>
    </source>
</evidence>
<gene>
    <name evidence="2" type="ORF">MTP13_07970</name>
</gene>
<protein>
    <recommendedName>
        <fullName evidence="4">Small CPxCG-related zinc finger protein</fullName>
    </recommendedName>
</protein>